<gene>
    <name evidence="1" type="ORF">L873DRAFT_1796596</name>
</gene>
<dbReference type="AlphaFoldDB" id="A0A3N4IRV5"/>
<dbReference type="SUPFAM" id="SSF56672">
    <property type="entry name" value="DNA/RNA polymerases"/>
    <property type="match status" value="1"/>
</dbReference>
<evidence type="ECO:0000313" key="1">
    <source>
        <dbReference type="EMBL" id="RPA88546.1"/>
    </source>
</evidence>
<dbReference type="EMBL" id="ML120830">
    <property type="protein sequence ID" value="RPA88546.1"/>
    <property type="molecule type" value="Genomic_DNA"/>
</dbReference>
<dbReference type="OrthoDB" id="5502412at2759"/>
<keyword evidence="2" id="KW-1185">Reference proteome</keyword>
<dbReference type="Proteomes" id="UP000276215">
    <property type="component" value="Unassembled WGS sequence"/>
</dbReference>
<protein>
    <recommendedName>
        <fullName evidence="3">DNA-directed DNA polymerase</fullName>
    </recommendedName>
</protein>
<dbReference type="InterPro" id="IPR043502">
    <property type="entry name" value="DNA/RNA_pol_sf"/>
</dbReference>
<proteinExistence type="predicted"/>
<name>A0A3N4IRV5_9PEZI</name>
<organism evidence="1 2">
    <name type="scientific">Choiromyces venosus 120613-1</name>
    <dbReference type="NCBI Taxonomy" id="1336337"/>
    <lineage>
        <taxon>Eukaryota</taxon>
        <taxon>Fungi</taxon>
        <taxon>Dikarya</taxon>
        <taxon>Ascomycota</taxon>
        <taxon>Pezizomycotina</taxon>
        <taxon>Pezizomycetes</taxon>
        <taxon>Pezizales</taxon>
        <taxon>Tuberaceae</taxon>
        <taxon>Choiromyces</taxon>
    </lineage>
</organism>
<reference evidence="1 2" key="1">
    <citation type="journal article" date="2018" name="Nat. Ecol. Evol.">
        <title>Pezizomycetes genomes reveal the molecular basis of ectomycorrhizal truffle lifestyle.</title>
        <authorList>
            <person name="Murat C."/>
            <person name="Payen T."/>
            <person name="Noel B."/>
            <person name="Kuo A."/>
            <person name="Morin E."/>
            <person name="Chen J."/>
            <person name="Kohler A."/>
            <person name="Krizsan K."/>
            <person name="Balestrini R."/>
            <person name="Da Silva C."/>
            <person name="Montanini B."/>
            <person name="Hainaut M."/>
            <person name="Levati E."/>
            <person name="Barry K.W."/>
            <person name="Belfiori B."/>
            <person name="Cichocki N."/>
            <person name="Clum A."/>
            <person name="Dockter R.B."/>
            <person name="Fauchery L."/>
            <person name="Guy J."/>
            <person name="Iotti M."/>
            <person name="Le Tacon F."/>
            <person name="Lindquist E.A."/>
            <person name="Lipzen A."/>
            <person name="Malagnac F."/>
            <person name="Mello A."/>
            <person name="Molinier V."/>
            <person name="Miyauchi S."/>
            <person name="Poulain J."/>
            <person name="Riccioni C."/>
            <person name="Rubini A."/>
            <person name="Sitrit Y."/>
            <person name="Splivallo R."/>
            <person name="Traeger S."/>
            <person name="Wang M."/>
            <person name="Zifcakova L."/>
            <person name="Wipf D."/>
            <person name="Zambonelli A."/>
            <person name="Paolocci F."/>
            <person name="Nowrousian M."/>
            <person name="Ottonello S."/>
            <person name="Baldrian P."/>
            <person name="Spatafora J.W."/>
            <person name="Henrissat B."/>
            <person name="Nagy L.G."/>
            <person name="Aury J.M."/>
            <person name="Wincker P."/>
            <person name="Grigoriev I.V."/>
            <person name="Bonfante P."/>
            <person name="Martin F.M."/>
        </authorList>
    </citation>
    <scope>NUCLEOTIDE SEQUENCE [LARGE SCALE GENOMIC DNA]</scope>
    <source>
        <strain evidence="1 2">120613-1</strain>
    </source>
</reference>
<accession>A0A3N4IRV5</accession>
<evidence type="ECO:0000313" key="2">
    <source>
        <dbReference type="Proteomes" id="UP000276215"/>
    </source>
</evidence>
<evidence type="ECO:0008006" key="3">
    <source>
        <dbReference type="Google" id="ProtNLM"/>
    </source>
</evidence>
<sequence>MRRSYPKKSSMERIYKDLGNMLYGKVVCGISDRRNYDSRVLSMMPTKGNSLANPIIGSWITGFVRSLLAELLNKVDSMGGRICSVTTDGFVTNVKNLEDLIINESLDIVNDNSVLINRRENKLKLIKLEKEILIAQSFNQFVIKELKNISDNCNFIKVNYTLLDNLNKFSGKLTEKDYLNIYGPLNNYDYINISNSVNFDEDLIENKLGEVLNTEIDRKNPSFTTPLEYIEFNGKYAKIYKEIFKTQQNLLMVQEELEVDFKNEIQKFLERTNKLGYDPYK</sequence>